<feature type="transmembrane region" description="Helical" evidence="1">
    <location>
        <begin position="173"/>
        <end position="195"/>
    </location>
</feature>
<feature type="transmembrane region" description="Helical" evidence="1">
    <location>
        <begin position="134"/>
        <end position="153"/>
    </location>
</feature>
<keyword evidence="1" id="KW-0472">Membrane</keyword>
<organism evidence="2 3">
    <name type="scientific">Mycoplasmopsis agassizii</name>
    <dbReference type="NCBI Taxonomy" id="33922"/>
    <lineage>
        <taxon>Bacteria</taxon>
        <taxon>Bacillati</taxon>
        <taxon>Mycoplasmatota</taxon>
        <taxon>Mycoplasmoidales</taxon>
        <taxon>Metamycoplasmataceae</taxon>
        <taxon>Mycoplasmopsis</taxon>
    </lineage>
</organism>
<accession>A0A269TJ53</accession>
<reference evidence="3" key="1">
    <citation type="submission" date="2017-08" db="EMBL/GenBank/DDBJ databases">
        <authorList>
            <person name="Alvarez-Ponce D."/>
            <person name="Weitzman C.L."/>
            <person name="Tillett R.L."/>
            <person name="Sandmeier F.C."/>
            <person name="Tracy C.R."/>
        </authorList>
    </citation>
    <scope>NUCLEOTIDE SEQUENCE [LARGE SCALE GENOMIC DNA]</scope>
    <source>
        <strain evidence="3">723</strain>
    </source>
</reference>
<feature type="transmembrane region" description="Helical" evidence="1">
    <location>
        <begin position="55"/>
        <end position="87"/>
    </location>
</feature>
<dbReference type="Proteomes" id="UP000216943">
    <property type="component" value="Unassembled WGS sequence"/>
</dbReference>
<dbReference type="EMBL" id="NQNY01000019">
    <property type="protein sequence ID" value="PAK20918.1"/>
    <property type="molecule type" value="Genomic_DNA"/>
</dbReference>
<dbReference type="AlphaFoldDB" id="A0A269TJ53"/>
<evidence type="ECO:0000256" key="1">
    <source>
        <dbReference type="SAM" id="Phobius"/>
    </source>
</evidence>
<feature type="transmembrane region" description="Helical" evidence="1">
    <location>
        <begin position="9"/>
        <end position="35"/>
    </location>
</feature>
<feature type="transmembrane region" description="Helical" evidence="1">
    <location>
        <begin position="99"/>
        <end position="122"/>
    </location>
</feature>
<evidence type="ECO:0000313" key="2">
    <source>
        <dbReference type="EMBL" id="PAK20918.1"/>
    </source>
</evidence>
<gene>
    <name evidence="2" type="ORF">CJJ23_04655</name>
</gene>
<sequence length="254" mass="30170">MSFQASQILVLNSFLIVSAILLLIPMIAIFVNFFIKIRKTKNYSIYFEFNWLSNYIFLNYLGIVMNSFAISILSFICILFLITILIFKLIKIKFKLNKFWLINTAIKLVLFLIVIILNFRFYDSSIYVFNQGHVFDFILLIFIFILITVEYIFTDHKDLKELKIGKNNFANYYTFLLIVPFLIFFLATNVFLTIFVSILNVTQTGTLLSSFDFRIYMYILTSIMMSILVFISFWKFNKFKYNLKEYDLVFGSKK</sequence>
<proteinExistence type="predicted"/>
<protein>
    <submittedName>
        <fullName evidence="2">Uncharacterized protein</fullName>
    </submittedName>
</protein>
<name>A0A269TJ53_9BACT</name>
<comment type="caution">
    <text evidence="2">The sequence shown here is derived from an EMBL/GenBank/DDBJ whole genome shotgun (WGS) entry which is preliminary data.</text>
</comment>
<keyword evidence="1" id="KW-1133">Transmembrane helix</keyword>
<keyword evidence="1" id="KW-0812">Transmembrane</keyword>
<feature type="transmembrane region" description="Helical" evidence="1">
    <location>
        <begin position="215"/>
        <end position="234"/>
    </location>
</feature>
<evidence type="ECO:0000313" key="3">
    <source>
        <dbReference type="Proteomes" id="UP000216943"/>
    </source>
</evidence>